<keyword evidence="1" id="KW-1133">Transmembrane helix</keyword>
<feature type="transmembrane region" description="Helical" evidence="1">
    <location>
        <begin position="26"/>
        <end position="49"/>
    </location>
</feature>
<name>A0A3M5DCS2_PSEAI</name>
<evidence type="ECO:0000313" key="2">
    <source>
        <dbReference type="EMBL" id="RMS47290.1"/>
    </source>
</evidence>
<dbReference type="Proteomes" id="UP000270834">
    <property type="component" value="Unassembled WGS sequence"/>
</dbReference>
<keyword evidence="1" id="KW-0472">Membrane</keyword>
<keyword evidence="1" id="KW-0812">Transmembrane</keyword>
<proteinExistence type="predicted"/>
<organism evidence="2 3">
    <name type="scientific">Pseudomonas aeruginosa</name>
    <dbReference type="NCBI Taxonomy" id="287"/>
    <lineage>
        <taxon>Bacteria</taxon>
        <taxon>Pseudomonadati</taxon>
        <taxon>Pseudomonadota</taxon>
        <taxon>Gammaproteobacteria</taxon>
        <taxon>Pseudomonadales</taxon>
        <taxon>Pseudomonadaceae</taxon>
        <taxon>Pseudomonas</taxon>
    </lineage>
</organism>
<reference evidence="2 3" key="1">
    <citation type="submission" date="2018-08" db="EMBL/GenBank/DDBJ databases">
        <title>Recombination of ecologically and evolutionarily significant loci maintains genetic cohesion in the Pseudomonas syringae species complex.</title>
        <authorList>
            <person name="Dillon M."/>
            <person name="Thakur S."/>
            <person name="Almeida R.N.D."/>
            <person name="Weir B.S."/>
            <person name="Guttman D.S."/>
        </authorList>
    </citation>
    <scope>NUCLEOTIDE SEQUENCE [LARGE SCALE GENOMIC DNA]</scope>
    <source>
        <strain evidence="2 3">ICMP 7846</strain>
    </source>
</reference>
<feature type="transmembrane region" description="Helical" evidence="1">
    <location>
        <begin position="84"/>
        <end position="108"/>
    </location>
</feature>
<dbReference type="AlphaFoldDB" id="A0A3M5DCS2"/>
<evidence type="ECO:0000256" key="1">
    <source>
        <dbReference type="SAM" id="Phobius"/>
    </source>
</evidence>
<accession>A0A3M5DCS2</accession>
<sequence>MTPMNTPIFYELFRNHPLHAPSARTLASMLALGLALAGVWALLLGWGIGLGIDNFAMYFGWTALLMTILLVALFLGATLLRMEAIWLAFLLALPLLTSLTGCLALVGAGPE</sequence>
<dbReference type="EMBL" id="RBSQ01001151">
    <property type="protein sequence ID" value="RMS47290.1"/>
    <property type="molecule type" value="Genomic_DNA"/>
</dbReference>
<gene>
    <name evidence="2" type="ORF">ALP65_01921</name>
</gene>
<comment type="caution">
    <text evidence="2">The sequence shown here is derived from an EMBL/GenBank/DDBJ whole genome shotgun (WGS) entry which is preliminary data.</text>
</comment>
<feature type="transmembrane region" description="Helical" evidence="1">
    <location>
        <begin position="55"/>
        <end position="77"/>
    </location>
</feature>
<protein>
    <submittedName>
        <fullName evidence="2">Uncharacterized protein</fullName>
    </submittedName>
</protein>
<evidence type="ECO:0000313" key="3">
    <source>
        <dbReference type="Proteomes" id="UP000270834"/>
    </source>
</evidence>